<keyword evidence="3" id="KW-0547">Nucleotide-binding</keyword>
<comment type="caution">
    <text evidence="3">The sequence shown here is derived from an EMBL/GenBank/DDBJ whole genome shotgun (WGS) entry which is preliminary data.</text>
</comment>
<gene>
    <name evidence="3" type="ORF">NDK43_19725</name>
</gene>
<accession>A0ABT0WDQ5</accession>
<evidence type="ECO:0000313" key="4">
    <source>
        <dbReference type="Proteomes" id="UP001523262"/>
    </source>
</evidence>
<name>A0ABT0WDQ5_9BACI</name>
<sequence length="122" mass="14103">MLFGHMNVFEIVSFGLKLRGIKGQELKKRVVETLSIFHMEDYLTRYPHELSGGQKQRIAMARAIAPNPRLILMDEPLSALDTALREEMRVELVRIFKQLNMTVIYVTHDQGEAMSMPIKLLF</sequence>
<keyword evidence="3" id="KW-0067">ATP-binding</keyword>
<dbReference type="InterPro" id="IPR050093">
    <property type="entry name" value="ABC_SmlMolc_Importer"/>
</dbReference>
<organism evidence="3 4">
    <name type="scientific">Neobacillus pocheonensis</name>
    <dbReference type="NCBI Taxonomy" id="363869"/>
    <lineage>
        <taxon>Bacteria</taxon>
        <taxon>Bacillati</taxon>
        <taxon>Bacillota</taxon>
        <taxon>Bacilli</taxon>
        <taxon>Bacillales</taxon>
        <taxon>Bacillaceae</taxon>
        <taxon>Neobacillus</taxon>
    </lineage>
</organism>
<dbReference type="Pfam" id="PF00005">
    <property type="entry name" value="ABC_tran"/>
    <property type="match status" value="1"/>
</dbReference>
<proteinExistence type="predicted"/>
<dbReference type="PANTHER" id="PTHR42781">
    <property type="entry name" value="SPERMIDINE/PUTRESCINE IMPORT ATP-BINDING PROTEIN POTA"/>
    <property type="match status" value="1"/>
</dbReference>
<dbReference type="EMBL" id="JAMQCR010000001">
    <property type="protein sequence ID" value="MCM2534184.1"/>
    <property type="molecule type" value="Genomic_DNA"/>
</dbReference>
<feature type="domain" description="ABC transporter" evidence="2">
    <location>
        <begin position="27"/>
        <end position="77"/>
    </location>
</feature>
<keyword evidence="1" id="KW-0813">Transport</keyword>
<reference evidence="3 4" key="1">
    <citation type="submission" date="2022-06" db="EMBL/GenBank/DDBJ databases">
        <authorList>
            <person name="Jeon C.O."/>
        </authorList>
    </citation>
    <scope>NUCLEOTIDE SEQUENCE [LARGE SCALE GENOMIC DNA]</scope>
    <source>
        <strain evidence="3 4">KCTC 13943</strain>
    </source>
</reference>
<dbReference type="Gene3D" id="3.40.50.300">
    <property type="entry name" value="P-loop containing nucleotide triphosphate hydrolases"/>
    <property type="match status" value="1"/>
</dbReference>
<evidence type="ECO:0000256" key="1">
    <source>
        <dbReference type="ARBA" id="ARBA00022448"/>
    </source>
</evidence>
<evidence type="ECO:0000313" key="3">
    <source>
        <dbReference type="EMBL" id="MCM2534184.1"/>
    </source>
</evidence>
<dbReference type="SUPFAM" id="SSF52540">
    <property type="entry name" value="P-loop containing nucleoside triphosphate hydrolases"/>
    <property type="match status" value="1"/>
</dbReference>
<dbReference type="InterPro" id="IPR003439">
    <property type="entry name" value="ABC_transporter-like_ATP-bd"/>
</dbReference>
<dbReference type="InterPro" id="IPR027417">
    <property type="entry name" value="P-loop_NTPase"/>
</dbReference>
<dbReference type="PANTHER" id="PTHR42781:SF4">
    <property type="entry name" value="SPERMIDINE_PUTRESCINE IMPORT ATP-BINDING PROTEIN POTA"/>
    <property type="match status" value="1"/>
</dbReference>
<keyword evidence="4" id="KW-1185">Reference proteome</keyword>
<protein>
    <submittedName>
        <fullName evidence="3">ABC transporter ATP-binding protein</fullName>
    </submittedName>
</protein>
<dbReference type="Proteomes" id="UP001523262">
    <property type="component" value="Unassembled WGS sequence"/>
</dbReference>
<dbReference type="GO" id="GO:0005524">
    <property type="term" value="F:ATP binding"/>
    <property type="evidence" value="ECO:0007669"/>
    <property type="project" value="UniProtKB-KW"/>
</dbReference>
<evidence type="ECO:0000259" key="2">
    <source>
        <dbReference type="Pfam" id="PF00005"/>
    </source>
</evidence>